<feature type="domain" description="DUF4935" evidence="1">
    <location>
        <begin position="5"/>
        <end position="184"/>
    </location>
</feature>
<dbReference type="InterPro" id="IPR032557">
    <property type="entry name" value="DUF4935"/>
</dbReference>
<dbReference type="Pfam" id="PF16289">
    <property type="entry name" value="PIN_12"/>
    <property type="match status" value="1"/>
</dbReference>
<dbReference type="Proteomes" id="UP000198901">
    <property type="component" value="Unassembled WGS sequence"/>
</dbReference>
<evidence type="ECO:0000259" key="1">
    <source>
        <dbReference type="Pfam" id="PF16289"/>
    </source>
</evidence>
<name>A0A1G9HGC3_9BACT</name>
<dbReference type="RefSeq" id="WP_093196349.1">
    <property type="nucleotide sequence ID" value="NZ_FNGS01000001.1"/>
</dbReference>
<dbReference type="EMBL" id="FNGS01000001">
    <property type="protein sequence ID" value="SDL12040.1"/>
    <property type="molecule type" value="Genomic_DNA"/>
</dbReference>
<proteinExistence type="predicted"/>
<organism evidence="2 3">
    <name type="scientific">Siphonobacter aquaeclarae</name>
    <dbReference type="NCBI Taxonomy" id="563176"/>
    <lineage>
        <taxon>Bacteria</taxon>
        <taxon>Pseudomonadati</taxon>
        <taxon>Bacteroidota</taxon>
        <taxon>Cytophagia</taxon>
        <taxon>Cytophagales</taxon>
        <taxon>Cytophagaceae</taxon>
        <taxon>Siphonobacter</taxon>
    </lineage>
</organism>
<gene>
    <name evidence="2" type="ORF">SAMN04488090_0047</name>
</gene>
<sequence length="243" mass="28477">MKFLIDTNIYLDFYRYNNESIQLLNSLTEHSDKIILIDQIIDEFHRNREKILNELKGLFMKDSKLENIPSSLLNDTSEYKELIKIQKQYEDQRNKVRTAIERFIDSETHDPVAFFFNELTNYAIKNDTLLKMDDFILANAEKRKLKGNPPTSQGKASIGDEINWELILNNTDDDIIIICRDGSFKTHIAVLKKEYHKHTGRFVLGITSKISEAFKIADIKIDPKLKTLEDRMIRELPDDYSED</sequence>
<dbReference type="OrthoDB" id="569642at2"/>
<evidence type="ECO:0000313" key="2">
    <source>
        <dbReference type="EMBL" id="SDL12040.1"/>
    </source>
</evidence>
<evidence type="ECO:0000313" key="3">
    <source>
        <dbReference type="Proteomes" id="UP000198901"/>
    </source>
</evidence>
<keyword evidence="3" id="KW-1185">Reference proteome</keyword>
<protein>
    <recommendedName>
        <fullName evidence="1">DUF4935 domain-containing protein</fullName>
    </recommendedName>
</protein>
<dbReference type="AlphaFoldDB" id="A0A1G9HGC3"/>
<reference evidence="2 3" key="1">
    <citation type="submission" date="2016-10" db="EMBL/GenBank/DDBJ databases">
        <authorList>
            <person name="de Groot N.N."/>
        </authorList>
    </citation>
    <scope>NUCLEOTIDE SEQUENCE [LARGE SCALE GENOMIC DNA]</scope>
    <source>
        <strain evidence="2 3">DSM 21668</strain>
    </source>
</reference>
<accession>A0A1G9HGC3</accession>